<organism evidence="3 5">
    <name type="scientific">Budvicia aquatica</name>
    <dbReference type="NCBI Taxonomy" id="82979"/>
    <lineage>
        <taxon>Bacteria</taxon>
        <taxon>Pseudomonadati</taxon>
        <taxon>Pseudomonadota</taxon>
        <taxon>Gammaproteobacteria</taxon>
        <taxon>Enterobacterales</taxon>
        <taxon>Budviciaceae</taxon>
        <taxon>Budvicia</taxon>
    </lineage>
</organism>
<reference evidence="4 6" key="3">
    <citation type="submission" date="2019-03" db="EMBL/GenBank/DDBJ databases">
        <authorList>
            <consortium name="Pathogen Informatics"/>
        </authorList>
    </citation>
    <scope>NUCLEOTIDE SEQUENCE [LARGE SCALE GENOMIC DNA]</scope>
    <source>
        <strain evidence="4 6">NCTC12282</strain>
    </source>
</reference>
<dbReference type="InterPro" id="IPR023376">
    <property type="entry name" value="YqcC-like_dom"/>
</dbReference>
<dbReference type="Pfam" id="PF04287">
    <property type="entry name" value="DUF446"/>
    <property type="match status" value="1"/>
</dbReference>
<dbReference type="Gene3D" id="1.20.1440.40">
    <property type="entry name" value="YqcC-like"/>
    <property type="match status" value="1"/>
</dbReference>
<reference evidence="5" key="1">
    <citation type="submission" date="2017-09" db="EMBL/GenBank/DDBJ databases">
        <title>FDA dAtabase for Regulatory Grade micrObial Sequences (FDA-ARGOS): Supporting development and validation of Infectious Disease Dx tests.</title>
        <authorList>
            <person name="Minogue T."/>
            <person name="Wolcott M."/>
            <person name="Wasieloski L."/>
            <person name="Aguilar W."/>
            <person name="Moore D."/>
            <person name="Tallon L."/>
            <person name="Sadzewicz L."/>
            <person name="Ott S."/>
            <person name="Zhao X."/>
            <person name="Nagaraj S."/>
            <person name="Vavikolanu K."/>
            <person name="Aluvathingal J."/>
            <person name="Nadendla S."/>
            <person name="Sichtig H."/>
        </authorList>
    </citation>
    <scope>NUCLEOTIDE SEQUENCE [LARGE SCALE GENOMIC DNA]</scope>
    <source>
        <strain evidence="5">FDAARGOS_387</strain>
    </source>
</reference>
<dbReference type="PIRSF" id="PIRSF006257">
    <property type="entry name" value="UCP006257"/>
    <property type="match status" value="1"/>
</dbReference>
<dbReference type="GO" id="GO:0044010">
    <property type="term" value="P:single-species biofilm formation"/>
    <property type="evidence" value="ECO:0007669"/>
    <property type="project" value="TreeGrafter"/>
</dbReference>
<protein>
    <submittedName>
        <fullName evidence="4">Domain of uncharacterized function, DUF446</fullName>
    </submittedName>
</protein>
<feature type="domain" description="YqcC-like" evidence="2">
    <location>
        <begin position="7"/>
        <end position="102"/>
    </location>
</feature>
<dbReference type="Proteomes" id="UP000224974">
    <property type="component" value="Unassembled WGS sequence"/>
</dbReference>
<dbReference type="FunFam" id="1.20.1440.40:FF:000001">
    <property type="entry name" value="DUF446 domain protein"/>
    <property type="match status" value="1"/>
</dbReference>
<dbReference type="AlphaFoldDB" id="A0A2C6C6W0"/>
<sequence>MSLENQVWQLLTEIEQLMQESTLWNPVPPALTAFDSHEPFCIDTMEPEEWLQWVFIPRMRAILESEQPLPTNIAITPYFEVSFAKRSGDFQPLIAALQNIDQVLNKENNQC</sequence>
<name>A0A2C6C6W0_9GAMM</name>
<evidence type="ECO:0000259" key="2">
    <source>
        <dbReference type="Pfam" id="PF04287"/>
    </source>
</evidence>
<dbReference type="EMBL" id="PDDX01000001">
    <property type="protein sequence ID" value="PHI32080.1"/>
    <property type="molecule type" value="Genomic_DNA"/>
</dbReference>
<evidence type="ECO:0000256" key="1">
    <source>
        <dbReference type="ARBA" id="ARBA00060999"/>
    </source>
</evidence>
<dbReference type="PANTHER" id="PTHR39586:SF1">
    <property type="entry name" value="CYTOPLASMIC PROTEIN"/>
    <property type="match status" value="1"/>
</dbReference>
<evidence type="ECO:0000313" key="4">
    <source>
        <dbReference type="EMBL" id="VFS53460.1"/>
    </source>
</evidence>
<dbReference type="RefSeq" id="WP_029094414.1">
    <property type="nucleotide sequence ID" value="NZ_CAADJA010000002.1"/>
</dbReference>
<proteinExistence type="predicted"/>
<evidence type="ECO:0000313" key="6">
    <source>
        <dbReference type="Proteomes" id="UP000373449"/>
    </source>
</evidence>
<dbReference type="OrthoDB" id="8794567at2"/>
<keyword evidence="5" id="KW-1185">Reference proteome</keyword>
<dbReference type="InterPro" id="IPR036814">
    <property type="entry name" value="YqcC-like_sf"/>
</dbReference>
<dbReference type="Proteomes" id="UP000373449">
    <property type="component" value="Unassembled WGS sequence"/>
</dbReference>
<accession>A0A2C6C6W0</accession>
<dbReference type="STRING" id="1111728.GCA_000427805_01324"/>
<evidence type="ECO:0000313" key="5">
    <source>
        <dbReference type="Proteomes" id="UP000224974"/>
    </source>
</evidence>
<dbReference type="SUPFAM" id="SSF158452">
    <property type="entry name" value="YqcC-like"/>
    <property type="match status" value="1"/>
</dbReference>
<dbReference type="PANTHER" id="PTHR39586">
    <property type="entry name" value="CYTOPLASMIC PROTEIN-RELATED"/>
    <property type="match status" value="1"/>
</dbReference>
<gene>
    <name evidence="4" type="primary">yqcC</name>
    <name evidence="3" type="ORF">CRN84_23545</name>
    <name evidence="4" type="ORF">NCTC12282_06508</name>
</gene>
<reference evidence="3" key="2">
    <citation type="submission" date="2017-09" db="EMBL/GenBank/DDBJ databases">
        <title>FDA dAtabase for Regulatory Grade micrObial Sequences (FDA-ARGOS): Supporting development and validation of Infectious Disease Dx tests.</title>
        <authorList>
            <person name="Minogue T."/>
            <person name="Wolcott M."/>
            <person name="Wasieloski L."/>
            <person name="Aguilar W."/>
            <person name="Moore D."/>
            <person name="Tallon L.J."/>
            <person name="Sadzewicz L."/>
            <person name="Ott S."/>
            <person name="Zhao X."/>
            <person name="Nagaraj S."/>
            <person name="Vavikolanu K."/>
            <person name="Aluvathingal J."/>
            <person name="Nadendla S."/>
            <person name="Sichtig H."/>
        </authorList>
    </citation>
    <scope>NUCLEOTIDE SEQUENCE</scope>
    <source>
        <strain evidence="3">FDAARGOS_387</strain>
    </source>
</reference>
<comment type="similarity">
    <text evidence="1">To the N-terminal of E.carotovora exoenzyme regulation regulon ORF1. The C-terminal part is colinear with YqcB.</text>
</comment>
<evidence type="ECO:0000313" key="3">
    <source>
        <dbReference type="EMBL" id="PHI32080.1"/>
    </source>
</evidence>
<dbReference type="InterPro" id="IPR007384">
    <property type="entry name" value="UCP006257"/>
</dbReference>
<dbReference type="EMBL" id="CAADJA010000002">
    <property type="protein sequence ID" value="VFS53460.1"/>
    <property type="molecule type" value="Genomic_DNA"/>
</dbReference>